<comment type="caution">
    <text evidence="3">The sequence shown here is derived from an EMBL/GenBank/DDBJ whole genome shotgun (WGS) entry which is preliminary data.</text>
</comment>
<dbReference type="EMBL" id="QUSW01000003">
    <property type="protein sequence ID" value="RQP24380.1"/>
    <property type="molecule type" value="Genomic_DNA"/>
</dbReference>
<protein>
    <submittedName>
        <fullName evidence="3">Type II toxin-antitoxin system RelE/ParE family toxin</fullName>
    </submittedName>
</protein>
<dbReference type="InterPro" id="IPR035093">
    <property type="entry name" value="RelE/ParE_toxin_dom_sf"/>
</dbReference>
<keyword evidence="4" id="KW-1185">Reference proteome</keyword>
<dbReference type="RefSeq" id="WP_124540908.1">
    <property type="nucleotide sequence ID" value="NZ_QUSW01000003.1"/>
</dbReference>
<keyword evidence="2" id="KW-1277">Toxin-antitoxin system</keyword>
<dbReference type="OrthoDB" id="276174at2"/>
<comment type="similarity">
    <text evidence="1">Belongs to the RelE toxin family.</text>
</comment>
<dbReference type="Gene3D" id="3.30.2310.20">
    <property type="entry name" value="RelE-like"/>
    <property type="match status" value="1"/>
</dbReference>
<reference evidence="3 4" key="2">
    <citation type="submission" date="2018-12" db="EMBL/GenBank/DDBJ databases">
        <title>Rhizobacter gummiphilus sp. nov., a rubber-degrading bacterium isolated from the soil of a botanical garden in Japan.</title>
        <authorList>
            <person name="Shunsuke S.S."/>
        </authorList>
    </citation>
    <scope>NUCLEOTIDE SEQUENCE [LARGE SCALE GENOMIC DNA]</scope>
    <source>
        <strain evidence="3 4">S-16</strain>
    </source>
</reference>
<evidence type="ECO:0000313" key="3">
    <source>
        <dbReference type="EMBL" id="RQP24380.1"/>
    </source>
</evidence>
<dbReference type="Proteomes" id="UP000267464">
    <property type="component" value="Unassembled WGS sequence"/>
</dbReference>
<name>A0A3N7HQA3_9BURK</name>
<dbReference type="PANTHER" id="PTHR33755">
    <property type="entry name" value="TOXIN PARE1-RELATED"/>
    <property type="match status" value="1"/>
</dbReference>
<sequence length="113" mass="13115">MTSRLKPLVRLQRAEEDVVAALEYLLEEAPHSASNFVDSLEQAYRHIQRAPATGSPRFAHELNVPGLRSWQCRKFPYVVFYMEHPQRIDIWRVLHSSRDIPAHLLDVDAKTSH</sequence>
<dbReference type="AlphaFoldDB" id="A0A3N7HQA3"/>
<evidence type="ECO:0000313" key="4">
    <source>
        <dbReference type="Proteomes" id="UP000267464"/>
    </source>
</evidence>
<evidence type="ECO:0000256" key="2">
    <source>
        <dbReference type="ARBA" id="ARBA00022649"/>
    </source>
</evidence>
<dbReference type="InterPro" id="IPR051803">
    <property type="entry name" value="TA_system_RelE-like_toxin"/>
</dbReference>
<dbReference type="Pfam" id="PF05016">
    <property type="entry name" value="ParE_toxin"/>
    <property type="match status" value="1"/>
</dbReference>
<reference evidence="3 4" key="1">
    <citation type="submission" date="2018-08" db="EMBL/GenBank/DDBJ databases">
        <authorList>
            <person name="Khan S.A."/>
            <person name="Jeon C.O."/>
            <person name="Chun B.H."/>
            <person name="Jeong S.E."/>
        </authorList>
    </citation>
    <scope>NUCLEOTIDE SEQUENCE [LARGE SCALE GENOMIC DNA]</scope>
    <source>
        <strain evidence="3 4">S-16</strain>
    </source>
</reference>
<organism evidence="3 4">
    <name type="scientific">Piscinibacter terrae</name>
    <dbReference type="NCBI Taxonomy" id="2496871"/>
    <lineage>
        <taxon>Bacteria</taxon>
        <taxon>Pseudomonadati</taxon>
        <taxon>Pseudomonadota</taxon>
        <taxon>Betaproteobacteria</taxon>
        <taxon>Burkholderiales</taxon>
        <taxon>Sphaerotilaceae</taxon>
        <taxon>Piscinibacter</taxon>
    </lineage>
</organism>
<evidence type="ECO:0000256" key="1">
    <source>
        <dbReference type="ARBA" id="ARBA00006226"/>
    </source>
</evidence>
<dbReference type="InterPro" id="IPR007712">
    <property type="entry name" value="RelE/ParE_toxin"/>
</dbReference>
<gene>
    <name evidence="3" type="ORF">DZC73_13870</name>
</gene>
<accession>A0A3N7HQA3</accession>
<dbReference type="PANTHER" id="PTHR33755:SF8">
    <property type="entry name" value="TOXIN PARE2"/>
    <property type="match status" value="1"/>
</dbReference>
<proteinExistence type="inferred from homology"/>